<keyword evidence="8" id="KW-0407">Ion channel</keyword>
<feature type="transmembrane region" description="Helical" evidence="9">
    <location>
        <begin position="60"/>
        <end position="78"/>
    </location>
</feature>
<comment type="similarity">
    <text evidence="2">Belongs to the aromatic acid exporter (TC 2.A.85) family.</text>
</comment>
<evidence type="ECO:0000256" key="4">
    <source>
        <dbReference type="ARBA" id="ARBA00022692"/>
    </source>
</evidence>
<evidence type="ECO:0000256" key="9">
    <source>
        <dbReference type="SAM" id="Phobius"/>
    </source>
</evidence>
<feature type="transmembrane region" description="Helical" evidence="9">
    <location>
        <begin position="171"/>
        <end position="189"/>
    </location>
</feature>
<dbReference type="EMBL" id="JBBNAG010000004">
    <property type="protein sequence ID" value="KAK9139682.1"/>
    <property type="molecule type" value="Genomic_DNA"/>
</dbReference>
<keyword evidence="7 9" id="KW-0472">Membrane</keyword>
<accession>A0AAP0JVG3</accession>
<evidence type="ECO:0000256" key="5">
    <source>
        <dbReference type="ARBA" id="ARBA00022989"/>
    </source>
</evidence>
<evidence type="ECO:0000256" key="7">
    <source>
        <dbReference type="ARBA" id="ARBA00023136"/>
    </source>
</evidence>
<keyword evidence="3" id="KW-0813">Transport</keyword>
<evidence type="ECO:0008006" key="12">
    <source>
        <dbReference type="Google" id="ProtNLM"/>
    </source>
</evidence>
<keyword evidence="11" id="KW-1185">Reference proteome</keyword>
<name>A0AAP0JVG3_9MAGN</name>
<dbReference type="Pfam" id="PF11744">
    <property type="entry name" value="ALMT"/>
    <property type="match status" value="1"/>
</dbReference>
<dbReference type="AlphaFoldDB" id="A0AAP0JVG3"/>
<evidence type="ECO:0000256" key="3">
    <source>
        <dbReference type="ARBA" id="ARBA00022448"/>
    </source>
</evidence>
<keyword evidence="5 9" id="KW-1133">Transmembrane helix</keyword>
<feature type="transmembrane region" description="Helical" evidence="9">
    <location>
        <begin position="201"/>
        <end position="222"/>
    </location>
</feature>
<gene>
    <name evidence="10" type="ORF">Scep_009363</name>
</gene>
<dbReference type="GO" id="GO:0015743">
    <property type="term" value="P:malate transport"/>
    <property type="evidence" value="ECO:0007669"/>
    <property type="project" value="InterPro"/>
</dbReference>
<keyword evidence="4 9" id="KW-0812">Transmembrane</keyword>
<evidence type="ECO:0000256" key="8">
    <source>
        <dbReference type="ARBA" id="ARBA00023303"/>
    </source>
</evidence>
<evidence type="ECO:0000313" key="10">
    <source>
        <dbReference type="EMBL" id="KAK9139682.1"/>
    </source>
</evidence>
<dbReference type="Proteomes" id="UP001419268">
    <property type="component" value="Unassembled WGS sequence"/>
</dbReference>
<proteinExistence type="inferred from homology"/>
<feature type="transmembrane region" description="Helical" evidence="9">
    <location>
        <begin position="116"/>
        <end position="133"/>
    </location>
</feature>
<keyword evidence="6" id="KW-0406">Ion transport</keyword>
<feature type="transmembrane region" description="Helical" evidence="9">
    <location>
        <begin position="90"/>
        <end position="109"/>
    </location>
</feature>
<evidence type="ECO:0000256" key="2">
    <source>
        <dbReference type="ARBA" id="ARBA00007079"/>
    </source>
</evidence>
<protein>
    <recommendedName>
        <fullName evidence="12">Aluminum-activated malate transporter</fullName>
    </recommendedName>
</protein>
<evidence type="ECO:0000313" key="11">
    <source>
        <dbReference type="Proteomes" id="UP001419268"/>
    </source>
</evidence>
<reference evidence="10 11" key="1">
    <citation type="submission" date="2024-01" db="EMBL/GenBank/DDBJ databases">
        <title>Genome assemblies of Stephania.</title>
        <authorList>
            <person name="Yang L."/>
        </authorList>
    </citation>
    <scope>NUCLEOTIDE SEQUENCE [LARGE SCALE GENOMIC DNA]</scope>
    <source>
        <strain evidence="10">JXDWG</strain>
        <tissue evidence="10">Leaf</tissue>
    </source>
</reference>
<comment type="caution">
    <text evidence="10">The sequence shown here is derived from an EMBL/GenBank/DDBJ whole genome shotgun (WGS) entry which is preliminary data.</text>
</comment>
<comment type="subcellular location">
    <subcellularLocation>
        <location evidence="1">Membrane</location>
        <topology evidence="1">Multi-pass membrane protein</topology>
    </subcellularLocation>
</comment>
<evidence type="ECO:0000256" key="6">
    <source>
        <dbReference type="ARBA" id="ARBA00023065"/>
    </source>
</evidence>
<evidence type="ECO:0000256" key="1">
    <source>
        <dbReference type="ARBA" id="ARBA00004141"/>
    </source>
</evidence>
<organism evidence="10 11">
    <name type="scientific">Stephania cephalantha</name>
    <dbReference type="NCBI Taxonomy" id="152367"/>
    <lineage>
        <taxon>Eukaryota</taxon>
        <taxon>Viridiplantae</taxon>
        <taxon>Streptophyta</taxon>
        <taxon>Embryophyta</taxon>
        <taxon>Tracheophyta</taxon>
        <taxon>Spermatophyta</taxon>
        <taxon>Magnoliopsida</taxon>
        <taxon>Ranunculales</taxon>
        <taxon>Menispermaceae</taxon>
        <taxon>Menispermoideae</taxon>
        <taxon>Cissampelideae</taxon>
        <taxon>Stephania</taxon>
    </lineage>
</organism>
<dbReference type="GO" id="GO:0016020">
    <property type="term" value="C:membrane"/>
    <property type="evidence" value="ECO:0007669"/>
    <property type="project" value="UniProtKB-SubCell"/>
</dbReference>
<dbReference type="GO" id="GO:0034220">
    <property type="term" value="P:monoatomic ion transmembrane transport"/>
    <property type="evidence" value="ECO:0007669"/>
    <property type="project" value="UniProtKB-KW"/>
</dbReference>
<sequence length="439" mass="48489">MSVMNSSIVLTIIPSDDQNINNVGASSLRQKINAMFIKRIQHCYSLLSLGRENIYGARNLLHSIKVGIALALVSLLYLVDPLYEQVGENAMWAIMTVIVVFEFFAGATLSKGLNRVMGTILGGGLGCLAAALAQEIGGTGRAIAAGTSVFIFGAAATYYRTIPTIKKRYDYGTMIFILTFNLVAVSGLRGEEVLALARERLSTIVMGFGVAILTSLLIFPIWASDELHNSTVAKFSTLALSIEGCMDQYLKTFNGKDDDEISSTSDSCKKVLNSKANDEMLANFAKWEPWHGKFGFYHPWDKYLRIGELLRELAAFMLSLRGCLQSPLQTLLTPQQRFSAKEPCEAVAMILACTLREFSESINRMRKSRPRALVISKVQIIRLEISEAMSSASVTENAHHDELEISTFMVLLMEMMNKVEQLAKEVEELGDLAGFLPHQ</sequence>
<dbReference type="PANTHER" id="PTHR31086">
    <property type="entry name" value="ALUMINUM-ACTIVATED MALATE TRANSPORTER 10"/>
    <property type="match status" value="1"/>
</dbReference>
<feature type="transmembrane region" description="Helical" evidence="9">
    <location>
        <begin position="139"/>
        <end position="159"/>
    </location>
</feature>
<dbReference type="InterPro" id="IPR020966">
    <property type="entry name" value="ALMT"/>
</dbReference>